<dbReference type="InterPro" id="IPR014284">
    <property type="entry name" value="RNA_pol_sigma-70_dom"/>
</dbReference>
<dbReference type="InterPro" id="IPR007627">
    <property type="entry name" value="RNA_pol_sigma70_r2"/>
</dbReference>
<evidence type="ECO:0000256" key="3">
    <source>
        <dbReference type="ARBA" id="ARBA00023082"/>
    </source>
</evidence>
<dbReference type="SUPFAM" id="SSF88659">
    <property type="entry name" value="Sigma3 and sigma4 domains of RNA polymerase sigma factors"/>
    <property type="match status" value="1"/>
</dbReference>
<dbReference type="NCBIfam" id="TIGR02937">
    <property type="entry name" value="sigma70-ECF"/>
    <property type="match status" value="1"/>
</dbReference>
<accession>A0A8E2X5N6</accession>
<dbReference type="RefSeq" id="WP_084175315.1">
    <property type="nucleotide sequence ID" value="NZ_AYXG01000039.1"/>
</dbReference>
<evidence type="ECO:0000313" key="9">
    <source>
        <dbReference type="Proteomes" id="UP000019277"/>
    </source>
</evidence>
<dbReference type="OrthoDB" id="160825at2"/>
<organism evidence="8 9">
    <name type="scientific">Actinokineospora spheciospongiae</name>
    <dbReference type="NCBI Taxonomy" id="909613"/>
    <lineage>
        <taxon>Bacteria</taxon>
        <taxon>Bacillati</taxon>
        <taxon>Actinomycetota</taxon>
        <taxon>Actinomycetes</taxon>
        <taxon>Pseudonocardiales</taxon>
        <taxon>Pseudonocardiaceae</taxon>
        <taxon>Actinokineospora</taxon>
    </lineage>
</organism>
<dbReference type="Gene3D" id="1.10.10.10">
    <property type="entry name" value="Winged helix-like DNA-binding domain superfamily/Winged helix DNA-binding domain"/>
    <property type="match status" value="1"/>
</dbReference>
<dbReference type="InterPro" id="IPR036388">
    <property type="entry name" value="WH-like_DNA-bd_sf"/>
</dbReference>
<evidence type="ECO:0000259" key="7">
    <source>
        <dbReference type="Pfam" id="PF08281"/>
    </source>
</evidence>
<dbReference type="GO" id="GO:0003677">
    <property type="term" value="F:DNA binding"/>
    <property type="evidence" value="ECO:0007669"/>
    <property type="project" value="UniProtKB-KW"/>
</dbReference>
<dbReference type="InterPro" id="IPR039425">
    <property type="entry name" value="RNA_pol_sigma-70-like"/>
</dbReference>
<protein>
    <submittedName>
        <fullName evidence="8">RNA polymerase sigma-70 factor</fullName>
    </submittedName>
</protein>
<dbReference type="PANTHER" id="PTHR43133">
    <property type="entry name" value="RNA POLYMERASE ECF-TYPE SIGMA FACTO"/>
    <property type="match status" value="1"/>
</dbReference>
<evidence type="ECO:0000256" key="2">
    <source>
        <dbReference type="ARBA" id="ARBA00023015"/>
    </source>
</evidence>
<accession>W7ITH7</accession>
<dbReference type="InterPro" id="IPR013325">
    <property type="entry name" value="RNA_pol_sigma_r2"/>
</dbReference>
<gene>
    <name evidence="8" type="ORF">UO65_0955</name>
</gene>
<dbReference type="CDD" id="cd06171">
    <property type="entry name" value="Sigma70_r4"/>
    <property type="match status" value="1"/>
</dbReference>
<dbReference type="GO" id="GO:0006352">
    <property type="term" value="P:DNA-templated transcription initiation"/>
    <property type="evidence" value="ECO:0007669"/>
    <property type="project" value="InterPro"/>
</dbReference>
<dbReference type="Proteomes" id="UP000019277">
    <property type="component" value="Unassembled WGS sequence"/>
</dbReference>
<dbReference type="Pfam" id="PF04542">
    <property type="entry name" value="Sigma70_r2"/>
    <property type="match status" value="1"/>
</dbReference>
<dbReference type="GO" id="GO:0016987">
    <property type="term" value="F:sigma factor activity"/>
    <property type="evidence" value="ECO:0007669"/>
    <property type="project" value="UniProtKB-KW"/>
</dbReference>
<keyword evidence="3" id="KW-0731">Sigma factor</keyword>
<dbReference type="PANTHER" id="PTHR43133:SF58">
    <property type="entry name" value="ECF RNA POLYMERASE SIGMA FACTOR SIGD"/>
    <property type="match status" value="1"/>
</dbReference>
<comment type="caution">
    <text evidence="8">The sequence shown here is derived from an EMBL/GenBank/DDBJ whole genome shotgun (WGS) entry which is preliminary data.</text>
</comment>
<dbReference type="NCBIfam" id="NF007230">
    <property type="entry name" value="PRK09648.1"/>
    <property type="match status" value="1"/>
</dbReference>
<feature type="domain" description="RNA polymerase sigma factor 70 region 4 type 2" evidence="7">
    <location>
        <begin position="147"/>
        <end position="195"/>
    </location>
</feature>
<dbReference type="Gene3D" id="1.10.1740.10">
    <property type="match status" value="1"/>
</dbReference>
<dbReference type="SUPFAM" id="SSF88946">
    <property type="entry name" value="Sigma2 domain of RNA polymerase sigma factors"/>
    <property type="match status" value="1"/>
</dbReference>
<name>W7ITH7_9PSEU</name>
<keyword evidence="5" id="KW-0804">Transcription</keyword>
<evidence type="ECO:0000259" key="6">
    <source>
        <dbReference type="Pfam" id="PF04542"/>
    </source>
</evidence>
<evidence type="ECO:0000256" key="5">
    <source>
        <dbReference type="ARBA" id="ARBA00023163"/>
    </source>
</evidence>
<dbReference type="InterPro" id="IPR013324">
    <property type="entry name" value="RNA_pol_sigma_r3/r4-like"/>
</dbReference>
<keyword evidence="2" id="KW-0805">Transcription regulation</keyword>
<comment type="similarity">
    <text evidence="1">Belongs to the sigma-70 factor family. ECF subfamily.</text>
</comment>
<dbReference type="eggNOG" id="COG1595">
    <property type="taxonomic scope" value="Bacteria"/>
</dbReference>
<dbReference type="AlphaFoldDB" id="W7ITH7"/>
<sequence length="200" mass="21773">MVDGGAAVSADGESGGDRTDRLLLGLVARVHAGERAALAEVLAVVRPPVLRYARNRLRPTRDAFASVEDVVQETCLALVKAIPTYRWDGRPFMAFAYAIAAKKIADVYRTGSRDRSSPVWEFADRPDGLPDPEQRFLDRERGDRAGALVATLPVAQREVLFLRVMVGLSAAETAEALGTTPGAVRVAQHRALTALRRKLR</sequence>
<evidence type="ECO:0000256" key="1">
    <source>
        <dbReference type="ARBA" id="ARBA00010641"/>
    </source>
</evidence>
<evidence type="ECO:0000256" key="4">
    <source>
        <dbReference type="ARBA" id="ARBA00023125"/>
    </source>
</evidence>
<proteinExistence type="inferred from homology"/>
<dbReference type="STRING" id="909613.UO65_0955"/>
<evidence type="ECO:0000313" key="8">
    <source>
        <dbReference type="EMBL" id="EWC63658.1"/>
    </source>
</evidence>
<dbReference type="EMBL" id="AYXG01000039">
    <property type="protein sequence ID" value="EWC63658.1"/>
    <property type="molecule type" value="Genomic_DNA"/>
</dbReference>
<dbReference type="Pfam" id="PF08281">
    <property type="entry name" value="Sigma70_r4_2"/>
    <property type="match status" value="1"/>
</dbReference>
<dbReference type="InterPro" id="IPR013249">
    <property type="entry name" value="RNA_pol_sigma70_r4_t2"/>
</dbReference>
<reference evidence="8 9" key="1">
    <citation type="journal article" date="2014" name="Genome Announc.">
        <title>Draft Genome Sequence of the Antitrypanosomally Active Sponge-Associated Bacterium Actinokineospora sp. Strain EG49.</title>
        <authorList>
            <person name="Harjes J."/>
            <person name="Ryu T."/>
            <person name="Abdelmohsen U.R."/>
            <person name="Moitinho-Silva L."/>
            <person name="Horn H."/>
            <person name="Ravasi T."/>
            <person name="Hentschel U."/>
        </authorList>
    </citation>
    <scope>NUCLEOTIDE SEQUENCE [LARGE SCALE GENOMIC DNA]</scope>
    <source>
        <strain evidence="8 9">EG49</strain>
    </source>
</reference>
<keyword evidence="9" id="KW-1185">Reference proteome</keyword>
<keyword evidence="4" id="KW-0238">DNA-binding</keyword>
<feature type="domain" description="RNA polymerase sigma-70 region 2" evidence="6">
    <location>
        <begin position="46"/>
        <end position="113"/>
    </location>
</feature>